<evidence type="ECO:0000256" key="10">
    <source>
        <dbReference type="ARBA" id="ARBA00039095"/>
    </source>
</evidence>
<evidence type="ECO:0000256" key="6">
    <source>
        <dbReference type="ARBA" id="ARBA00023277"/>
    </source>
</evidence>
<evidence type="ECO:0000313" key="16">
    <source>
        <dbReference type="Proteomes" id="UP001202922"/>
    </source>
</evidence>
<protein>
    <recommendedName>
        <fullName evidence="11">3-oxo-tetronate kinase</fullName>
        <ecNumber evidence="10">2.7.1.217</ecNumber>
    </recommendedName>
    <alternativeName>
        <fullName evidence="12">3-dehydrotetronate 4-kinase</fullName>
    </alternativeName>
</protein>
<feature type="domain" description="Four-carbon acid sugar kinase N-terminal" evidence="13">
    <location>
        <begin position="4"/>
        <end position="232"/>
    </location>
</feature>
<dbReference type="InterPro" id="IPR031475">
    <property type="entry name" value="NBD_C"/>
</dbReference>
<evidence type="ECO:0000256" key="9">
    <source>
        <dbReference type="ARBA" id="ARBA00037335"/>
    </source>
</evidence>
<accession>A0ABS9U5J6</accession>
<name>A0ABS9U5J6_9MICC</name>
<comment type="catalytic activity">
    <reaction evidence="8">
        <text>3-dehydro-D-erythronate + ATP = 3-dehydro-4-O-phospho-D-erythronate + ADP + H(+)</text>
        <dbReference type="Rhea" id="RHEA:52556"/>
        <dbReference type="ChEBI" id="CHEBI:15378"/>
        <dbReference type="ChEBI" id="CHEBI:30616"/>
        <dbReference type="ChEBI" id="CHEBI:57958"/>
        <dbReference type="ChEBI" id="CHEBI:136593"/>
        <dbReference type="ChEBI" id="CHEBI:456216"/>
        <dbReference type="EC" id="2.7.1.217"/>
    </reaction>
</comment>
<organism evidence="15 16">
    <name type="scientific">Sinomonas terrae</name>
    <dbReference type="NCBI Taxonomy" id="2908838"/>
    <lineage>
        <taxon>Bacteria</taxon>
        <taxon>Bacillati</taxon>
        <taxon>Actinomycetota</taxon>
        <taxon>Actinomycetes</taxon>
        <taxon>Micrococcales</taxon>
        <taxon>Micrococcaceae</taxon>
        <taxon>Sinomonas</taxon>
    </lineage>
</organism>
<reference evidence="15 16" key="1">
    <citation type="submission" date="2022-03" db="EMBL/GenBank/DDBJ databases">
        <title>Sinomonas sp. isolated from a soil.</title>
        <authorList>
            <person name="Han J."/>
            <person name="Kim D.-U."/>
        </authorList>
    </citation>
    <scope>NUCLEOTIDE SEQUENCE [LARGE SCALE GENOMIC DNA]</scope>
    <source>
        <strain evidence="15 16">5-5</strain>
    </source>
</reference>
<evidence type="ECO:0000259" key="14">
    <source>
        <dbReference type="Pfam" id="PF17042"/>
    </source>
</evidence>
<dbReference type="NCBIfam" id="NF043035">
    <property type="entry name" value="OxoTetrKin"/>
    <property type="match status" value="1"/>
</dbReference>
<keyword evidence="4 15" id="KW-0418">Kinase</keyword>
<dbReference type="InterPro" id="IPR037051">
    <property type="entry name" value="4-carb_acid_sugar_kinase_N_sf"/>
</dbReference>
<keyword evidence="16" id="KW-1185">Reference proteome</keyword>
<dbReference type="SUPFAM" id="SSF142764">
    <property type="entry name" value="YgbK-like"/>
    <property type="match status" value="1"/>
</dbReference>
<dbReference type="InterPro" id="IPR042213">
    <property type="entry name" value="NBD_C_sf"/>
</dbReference>
<feature type="domain" description="Four-carbon acid sugar kinase nucleotide binding" evidence="14">
    <location>
        <begin position="253"/>
        <end position="410"/>
    </location>
</feature>
<sequence>MRWGCIADDVTGATDLATAFVSRGLVAAVHFGVPSRGDIEQLEGLDVLVVALKSRTAPPADAVGQSLAALEALLAAGAERFYVKYCSTFDSTPSGNIGPVIDAVLGRLGEPGSVVVPSFPDTGRTVYQGRLFVGSDPLDESPMREHPLTPMRDSSLARLLEPQTQSEVSLVPLQTVHKGSEALREELLGLIATGRERPTLVIVDAIDRDDLATIMEAAEGLKVITGGSGLALGIPAGDEAEARRIPRTPGRRAVLCGSASARTREQIASGKALLPFRKLDLEALRNDVAAEAGRIIDWARDLWSHEPSAVPLVFSAESVDDLAQDRDTASALVEQALAAIAVGMVREGVRELIVAGGESSGRVVQELGVKALRIGPAISPGVAWANAIAADGTSLSLALKSGNFGERDMFTTAWSALEGAAQPGEGSEEK</sequence>
<dbReference type="RefSeq" id="WP_241055875.1">
    <property type="nucleotide sequence ID" value="NZ_JAKZBV010000001.1"/>
</dbReference>
<evidence type="ECO:0000256" key="8">
    <source>
        <dbReference type="ARBA" id="ARBA00036346"/>
    </source>
</evidence>
<dbReference type="Gene3D" id="3.40.50.10840">
    <property type="entry name" value="Putative sugar-binding, N-terminal domain"/>
    <property type="match status" value="1"/>
</dbReference>
<gene>
    <name evidence="15" type="ORF">L0M17_18615</name>
</gene>
<evidence type="ECO:0000256" key="2">
    <source>
        <dbReference type="ARBA" id="ARBA00022679"/>
    </source>
</evidence>
<dbReference type="InterPro" id="IPR010737">
    <property type="entry name" value="4-carb_acid_sugar_kinase_N"/>
</dbReference>
<evidence type="ECO:0000256" key="12">
    <source>
        <dbReference type="ARBA" id="ARBA00041377"/>
    </source>
</evidence>
<dbReference type="EMBL" id="JAKZBV010000001">
    <property type="protein sequence ID" value="MCH6471954.1"/>
    <property type="molecule type" value="Genomic_DNA"/>
</dbReference>
<dbReference type="Gene3D" id="3.40.980.20">
    <property type="entry name" value="Four-carbon acid sugar kinase, nucleotide binding domain"/>
    <property type="match status" value="1"/>
</dbReference>
<keyword evidence="3" id="KW-0547">Nucleotide-binding</keyword>
<comment type="caution">
    <text evidence="15">The sequence shown here is derived from an EMBL/GenBank/DDBJ whole genome shotgun (WGS) entry which is preliminary data.</text>
</comment>
<keyword evidence="5" id="KW-0067">ATP-binding</keyword>
<keyword evidence="6" id="KW-0119">Carbohydrate metabolism</keyword>
<proteinExistence type="inferred from homology"/>
<evidence type="ECO:0000256" key="7">
    <source>
        <dbReference type="ARBA" id="ARBA00035898"/>
    </source>
</evidence>
<dbReference type="GO" id="GO:0016301">
    <property type="term" value="F:kinase activity"/>
    <property type="evidence" value="ECO:0007669"/>
    <property type="project" value="UniProtKB-KW"/>
</dbReference>
<dbReference type="InterPro" id="IPR050007">
    <property type="entry name" value="OtnK"/>
</dbReference>
<comment type="similarity">
    <text evidence="1">Belongs to the four-carbon acid sugar kinase family.</text>
</comment>
<evidence type="ECO:0000256" key="1">
    <source>
        <dbReference type="ARBA" id="ARBA00005715"/>
    </source>
</evidence>
<evidence type="ECO:0000256" key="3">
    <source>
        <dbReference type="ARBA" id="ARBA00022741"/>
    </source>
</evidence>
<evidence type="ECO:0000313" key="15">
    <source>
        <dbReference type="EMBL" id="MCH6471954.1"/>
    </source>
</evidence>
<evidence type="ECO:0000256" key="5">
    <source>
        <dbReference type="ARBA" id="ARBA00022840"/>
    </source>
</evidence>
<evidence type="ECO:0000256" key="11">
    <source>
        <dbReference type="ARBA" id="ARBA00039461"/>
    </source>
</evidence>
<comment type="catalytic activity">
    <reaction evidence="7">
        <text>3-dehydro-L-erythronate + ATP = 3-dehydro-4-O-phospho-L-erythronate + ADP + H(+)</text>
        <dbReference type="Rhea" id="RHEA:52552"/>
        <dbReference type="ChEBI" id="CHEBI:15378"/>
        <dbReference type="ChEBI" id="CHEBI:30616"/>
        <dbReference type="ChEBI" id="CHEBI:136592"/>
        <dbReference type="ChEBI" id="CHEBI:136670"/>
        <dbReference type="ChEBI" id="CHEBI:456216"/>
        <dbReference type="EC" id="2.7.1.217"/>
    </reaction>
</comment>
<dbReference type="Pfam" id="PF17042">
    <property type="entry name" value="NBD_C"/>
    <property type="match status" value="1"/>
</dbReference>
<keyword evidence="2" id="KW-0808">Transferase</keyword>
<dbReference type="Pfam" id="PF07005">
    <property type="entry name" value="SBD_N"/>
    <property type="match status" value="1"/>
</dbReference>
<comment type="function">
    <text evidence="9">Catalyzes the ATP-dependent phosphorylation of 3-oxo-tetronate to 3-oxo-tetronate 4-phosphate.</text>
</comment>
<evidence type="ECO:0000256" key="4">
    <source>
        <dbReference type="ARBA" id="ARBA00022777"/>
    </source>
</evidence>
<dbReference type="EC" id="2.7.1.217" evidence="10"/>
<evidence type="ECO:0000259" key="13">
    <source>
        <dbReference type="Pfam" id="PF07005"/>
    </source>
</evidence>
<dbReference type="Proteomes" id="UP001202922">
    <property type="component" value="Unassembled WGS sequence"/>
</dbReference>